<feature type="domain" description="Peptidase M3A/M3B catalytic" evidence="8">
    <location>
        <begin position="233"/>
        <end position="679"/>
    </location>
</feature>
<keyword evidence="10" id="KW-1185">Reference proteome</keyword>
<gene>
    <name evidence="9" type="ORF">CFN78_11410</name>
</gene>
<evidence type="ECO:0000313" key="10">
    <source>
        <dbReference type="Proteomes" id="UP000242444"/>
    </source>
</evidence>
<comment type="cofactor">
    <cofactor evidence="7">
        <name>Zn(2+)</name>
        <dbReference type="ChEBI" id="CHEBI:29105"/>
    </cofactor>
    <text evidence="7">Binds 1 zinc ion.</text>
</comment>
<evidence type="ECO:0000256" key="3">
    <source>
        <dbReference type="ARBA" id="ARBA00022723"/>
    </source>
</evidence>
<keyword evidence="4 7" id="KW-0378">Hydrolase</keyword>
<sequence>MISADNPLAVPSELPYELPPFDRIADEHYLPAFEAGIEEQSAEVRTIADSAEPPTFENTIVALERSGRLLERTSSTFFNLTSSNVTPVLRQVQATVAPRLAAHSDAIHLDAALFARVRALFERRDELGLDAESVRLLERYHRDFQRAGADLSAADQARLRTVNEELSTLSTTFQDNLLSDTNELAVLVDSAEELAGLSEDAIAAAAQAATSRGEDGRYLLSLVLPTGQPSLGSLRDRALRERLFTASNERGKRGNGNDNSEVLARVASLRAERARLLGFENHAAYVIADETAGEASVATEMLHRLAPAAVANAQTEAVELQERIDAEGAGIELRPWDWAFYADRVRSERFDIDSSALRPYFELERVLVDGIFHAATLLYGITFTERHDLPTYHPQVRVFEVFEADGSPLGLFLGDYYTREAKRGGAWMSNYVDQSRLLGRRPVVVNNLNITRPPEGEPTLMTFDEVTTAFHEFGHALHGLLSDVEYPTFSGANVPRDFVEFPSQVNEMWSLWPEVLSHYARHHRTGERLPRELVDRLLASQLYGEGFRTTEYLGAALLDQAWHSLAPGERVDDVQRFEAEALAKAGVSVAAIPPRYRSTYFAHIFSGGYSAGYYSYIWSEVLDADTVEWFTENGGLRRENGDRFRRELLGRGGGVDPMEAFRNFRGRDPRIEPLLARRGLTGA</sequence>
<evidence type="ECO:0000259" key="8">
    <source>
        <dbReference type="Pfam" id="PF01432"/>
    </source>
</evidence>
<evidence type="ECO:0000313" key="9">
    <source>
        <dbReference type="EMBL" id="OZM73095.1"/>
    </source>
</evidence>
<protein>
    <submittedName>
        <fullName evidence="9">Peptidase M3</fullName>
    </submittedName>
</protein>
<accession>A0A263D6Q4</accession>
<evidence type="ECO:0000256" key="1">
    <source>
        <dbReference type="ARBA" id="ARBA00006040"/>
    </source>
</evidence>
<dbReference type="GO" id="GO:0005829">
    <property type="term" value="C:cytosol"/>
    <property type="evidence" value="ECO:0007669"/>
    <property type="project" value="UniProtKB-ARBA"/>
</dbReference>
<comment type="similarity">
    <text evidence="1 7">Belongs to the peptidase M3 family.</text>
</comment>
<evidence type="ECO:0000256" key="4">
    <source>
        <dbReference type="ARBA" id="ARBA00022801"/>
    </source>
</evidence>
<dbReference type="CDD" id="cd06456">
    <property type="entry name" value="M3A_DCP"/>
    <property type="match status" value="1"/>
</dbReference>
<dbReference type="AlphaFoldDB" id="A0A263D6Q4"/>
<evidence type="ECO:0000256" key="2">
    <source>
        <dbReference type="ARBA" id="ARBA00022670"/>
    </source>
</evidence>
<dbReference type="EMBL" id="NKYE01000006">
    <property type="protein sequence ID" value="OZM73095.1"/>
    <property type="molecule type" value="Genomic_DNA"/>
</dbReference>
<dbReference type="PANTHER" id="PTHR43660:SF1">
    <property type="entry name" value="DIPEPTIDYL CARBOXYPEPTIDASE"/>
    <property type="match status" value="1"/>
</dbReference>
<organism evidence="9 10">
    <name type="scientific">Amycolatopsis antarctica</name>
    <dbReference type="NCBI Taxonomy" id="1854586"/>
    <lineage>
        <taxon>Bacteria</taxon>
        <taxon>Bacillati</taxon>
        <taxon>Actinomycetota</taxon>
        <taxon>Actinomycetes</taxon>
        <taxon>Pseudonocardiales</taxon>
        <taxon>Pseudonocardiaceae</taxon>
        <taxon>Amycolatopsis</taxon>
    </lineage>
</organism>
<dbReference type="InterPro" id="IPR045090">
    <property type="entry name" value="Pept_M3A_M3B"/>
</dbReference>
<dbReference type="InterPro" id="IPR034005">
    <property type="entry name" value="M3A_DCP"/>
</dbReference>
<proteinExistence type="inferred from homology"/>
<dbReference type="Gene3D" id="1.10.1370.40">
    <property type="match status" value="3"/>
</dbReference>
<dbReference type="RefSeq" id="WP_094862953.1">
    <property type="nucleotide sequence ID" value="NZ_NKYE01000006.1"/>
</dbReference>
<name>A0A263D6Q4_9PSEU</name>
<dbReference type="InParanoid" id="A0A263D6Q4"/>
<dbReference type="FunFam" id="3.40.390.10:FF:000009">
    <property type="entry name" value="Oligopeptidase A"/>
    <property type="match status" value="1"/>
</dbReference>
<keyword evidence="5 7" id="KW-0862">Zinc</keyword>
<dbReference type="OrthoDB" id="9773538at2"/>
<keyword evidence="6 7" id="KW-0482">Metalloprotease</keyword>
<reference evidence="9 10" key="1">
    <citation type="submission" date="2017-07" db="EMBL/GenBank/DDBJ databases">
        <title>Amycolatopsis antarcticus sp. nov., isolated from the surface of an Antarcticus brown macroalga.</title>
        <authorList>
            <person name="Wang J."/>
            <person name="Leiva S."/>
            <person name="Huang J."/>
            <person name="Huang Y."/>
        </authorList>
    </citation>
    <scope>NUCLEOTIDE SEQUENCE [LARGE SCALE GENOMIC DNA]</scope>
    <source>
        <strain evidence="9 10">AU-G6</strain>
    </source>
</reference>
<dbReference type="Pfam" id="PF01432">
    <property type="entry name" value="Peptidase_M3"/>
    <property type="match status" value="1"/>
</dbReference>
<dbReference type="GO" id="GO:0006508">
    <property type="term" value="P:proteolysis"/>
    <property type="evidence" value="ECO:0007669"/>
    <property type="project" value="UniProtKB-KW"/>
</dbReference>
<dbReference type="PANTHER" id="PTHR43660">
    <property type="entry name" value="DIPEPTIDYL CARBOXYPEPTIDASE"/>
    <property type="match status" value="1"/>
</dbReference>
<dbReference type="GO" id="GO:0046872">
    <property type="term" value="F:metal ion binding"/>
    <property type="evidence" value="ECO:0007669"/>
    <property type="project" value="UniProtKB-UniRule"/>
</dbReference>
<dbReference type="SUPFAM" id="SSF55486">
    <property type="entry name" value="Metalloproteases ('zincins'), catalytic domain"/>
    <property type="match status" value="1"/>
</dbReference>
<evidence type="ECO:0000256" key="5">
    <source>
        <dbReference type="ARBA" id="ARBA00022833"/>
    </source>
</evidence>
<dbReference type="GO" id="GO:0004222">
    <property type="term" value="F:metalloendopeptidase activity"/>
    <property type="evidence" value="ECO:0007669"/>
    <property type="project" value="InterPro"/>
</dbReference>
<comment type="caution">
    <text evidence="9">The sequence shown here is derived from an EMBL/GenBank/DDBJ whole genome shotgun (WGS) entry which is preliminary data.</text>
</comment>
<keyword evidence="3 7" id="KW-0479">Metal-binding</keyword>
<evidence type="ECO:0000256" key="6">
    <source>
        <dbReference type="ARBA" id="ARBA00023049"/>
    </source>
</evidence>
<keyword evidence="2 7" id="KW-0645">Protease</keyword>
<dbReference type="GO" id="GO:0004180">
    <property type="term" value="F:carboxypeptidase activity"/>
    <property type="evidence" value="ECO:0007669"/>
    <property type="project" value="TreeGrafter"/>
</dbReference>
<dbReference type="InterPro" id="IPR001567">
    <property type="entry name" value="Pept_M3A_M3B_dom"/>
</dbReference>
<evidence type="ECO:0000256" key="7">
    <source>
        <dbReference type="RuleBase" id="RU003435"/>
    </source>
</evidence>
<dbReference type="Proteomes" id="UP000242444">
    <property type="component" value="Unassembled WGS sequence"/>
</dbReference>